<dbReference type="GO" id="GO:0016853">
    <property type="term" value="F:isomerase activity"/>
    <property type="evidence" value="ECO:0007669"/>
    <property type="project" value="UniProtKB-KW"/>
</dbReference>
<dbReference type="SUPFAM" id="SSF51658">
    <property type="entry name" value="Xylose isomerase-like"/>
    <property type="match status" value="1"/>
</dbReference>
<accession>A0A101FSY1</accession>
<dbReference type="PATRIC" id="fig|301375.6.peg.1305"/>
<dbReference type="InterPro" id="IPR050312">
    <property type="entry name" value="IolE/XylAMocC-like"/>
</dbReference>
<dbReference type="EMBL" id="LGFT01000050">
    <property type="protein sequence ID" value="KUK43742.1"/>
    <property type="molecule type" value="Genomic_DNA"/>
</dbReference>
<evidence type="ECO:0000313" key="4">
    <source>
        <dbReference type="Proteomes" id="UP000053961"/>
    </source>
</evidence>
<dbReference type="EMBL" id="LGHB01000036">
    <property type="protein sequence ID" value="KUK95254.1"/>
    <property type="molecule type" value="Genomic_DNA"/>
</dbReference>
<dbReference type="InterPro" id="IPR013022">
    <property type="entry name" value="Xyl_isomerase-like_TIM-brl"/>
</dbReference>
<evidence type="ECO:0000313" key="5">
    <source>
        <dbReference type="Proteomes" id="UP000057043"/>
    </source>
</evidence>
<comment type="caution">
    <text evidence="2">The sequence shown here is derived from an EMBL/GenBank/DDBJ whole genome shotgun (WGS) entry which is preliminary data.</text>
</comment>
<feature type="domain" description="Xylose isomerase-like TIM barrel" evidence="1">
    <location>
        <begin position="12"/>
        <end position="237"/>
    </location>
</feature>
<keyword evidence="2" id="KW-0413">Isomerase</keyword>
<dbReference type="Proteomes" id="UP000057043">
    <property type="component" value="Unassembled WGS sequence"/>
</dbReference>
<proteinExistence type="predicted"/>
<sequence length="264" mass="29661">MFLWDLDPEGIVDVVARAGLEEIEFWVETPWYWEGGRREDQAREIKRVIGELRMTLHAPVMDLNPASYNDLVCQATIAESLRAIDLAEFLGAEVVTIHPGRRTAKRPARDAERHKIHKYLVACLDRAEEAGIVLALENLEPAPWNICAEPEEMAQFLAELPLGMTLDISHATPPLSRAMAFIDALNDRILNVHVSTTRKGIRHLPPSDGSVDLVLAALRDAGYGGPLTLELDDKKFPKTLSKDDKVGVLRRERLYLESVWADLR</sequence>
<dbReference type="AlphaFoldDB" id="A0A101FSY1"/>
<name>A0A101FSY1_9EURY</name>
<evidence type="ECO:0000259" key="1">
    <source>
        <dbReference type="Pfam" id="PF01261"/>
    </source>
</evidence>
<dbReference type="Gene3D" id="3.20.20.150">
    <property type="entry name" value="Divalent-metal-dependent TIM barrel enzymes"/>
    <property type="match status" value="1"/>
</dbReference>
<organism evidence="2 5">
    <name type="scientific">Methanothrix harundinacea</name>
    <dbReference type="NCBI Taxonomy" id="301375"/>
    <lineage>
        <taxon>Archaea</taxon>
        <taxon>Methanobacteriati</taxon>
        <taxon>Methanobacteriota</taxon>
        <taxon>Stenosarchaea group</taxon>
        <taxon>Methanomicrobia</taxon>
        <taxon>Methanotrichales</taxon>
        <taxon>Methanotrichaceae</taxon>
        <taxon>Methanothrix</taxon>
    </lineage>
</organism>
<gene>
    <name evidence="2" type="ORF">XD72_1881</name>
    <name evidence="3" type="ORF">XE07_1866</name>
</gene>
<dbReference type="InterPro" id="IPR036237">
    <property type="entry name" value="Xyl_isomerase-like_sf"/>
</dbReference>
<dbReference type="Pfam" id="PF01261">
    <property type="entry name" value="AP_endonuc_2"/>
    <property type="match status" value="1"/>
</dbReference>
<reference evidence="4 5" key="2">
    <citation type="journal article" date="2015" name="MBio">
        <title>Genome-Resolved Metagenomic Analysis Reveals Roles for Candidate Phyla and Other Microbial Community Members in Biogeochemical Transformations in Oil Reservoirs.</title>
        <authorList>
            <person name="Hu P."/>
            <person name="Tom L."/>
            <person name="Singh A."/>
            <person name="Thomas B.C."/>
            <person name="Baker B.J."/>
            <person name="Piceno Y.M."/>
            <person name="Andersen G.L."/>
            <person name="Banfield J.F."/>
        </authorList>
    </citation>
    <scope>NUCLEOTIDE SEQUENCE [LARGE SCALE GENOMIC DNA]</scope>
    <source>
        <strain evidence="2">57_489</strain>
    </source>
</reference>
<evidence type="ECO:0000313" key="3">
    <source>
        <dbReference type="EMBL" id="KUK95254.1"/>
    </source>
</evidence>
<reference evidence="3" key="1">
    <citation type="journal article" date="2015" name="MBio">
        <title>Genome-resolved metagenomic analysis reveals roles for candidate phyla and other microbial community members in biogeochemical transformations in oil reservoirs.</title>
        <authorList>
            <person name="Hu P."/>
            <person name="Tom L."/>
            <person name="Singh A."/>
            <person name="Thomas B.C."/>
            <person name="Baker B.J."/>
            <person name="Piceno Y.M."/>
            <person name="Andersen G.L."/>
            <person name="Banfield J.F."/>
        </authorList>
    </citation>
    <scope>NUCLEOTIDE SEQUENCE [LARGE SCALE GENOMIC DNA]</scope>
    <source>
        <strain evidence="3">56_747</strain>
    </source>
</reference>
<dbReference type="Proteomes" id="UP000053961">
    <property type="component" value="Unassembled WGS sequence"/>
</dbReference>
<dbReference type="PANTHER" id="PTHR12110:SF21">
    <property type="entry name" value="XYLOSE ISOMERASE-LIKE TIM BARREL DOMAIN-CONTAINING PROTEIN"/>
    <property type="match status" value="1"/>
</dbReference>
<protein>
    <submittedName>
        <fullName evidence="2">Xylose isomerase domain protein TIM barrel</fullName>
    </submittedName>
</protein>
<evidence type="ECO:0000313" key="2">
    <source>
        <dbReference type="EMBL" id="KUK43742.1"/>
    </source>
</evidence>
<dbReference type="PANTHER" id="PTHR12110">
    <property type="entry name" value="HYDROXYPYRUVATE ISOMERASE"/>
    <property type="match status" value="1"/>
</dbReference>